<evidence type="ECO:0000313" key="1">
    <source>
        <dbReference type="EMBL" id="JAE12281.1"/>
    </source>
</evidence>
<protein>
    <submittedName>
        <fullName evidence="1">Uncharacterized protein</fullName>
    </submittedName>
</protein>
<reference evidence="1" key="1">
    <citation type="submission" date="2014-09" db="EMBL/GenBank/DDBJ databases">
        <authorList>
            <person name="Magalhaes I.L.F."/>
            <person name="Oliveira U."/>
            <person name="Santos F.R."/>
            <person name="Vidigal T.H.D.A."/>
            <person name="Brescovit A.D."/>
            <person name="Santos A.J."/>
        </authorList>
    </citation>
    <scope>NUCLEOTIDE SEQUENCE</scope>
    <source>
        <tissue evidence="1">Shoot tissue taken approximately 20 cm above the soil surface</tissue>
    </source>
</reference>
<sequence>MHAKSFKYLWLEQAY</sequence>
<name>A0A0A9FPP7_ARUDO</name>
<proteinExistence type="predicted"/>
<dbReference type="EMBL" id="GBRH01185615">
    <property type="protein sequence ID" value="JAE12281.1"/>
    <property type="molecule type" value="Transcribed_RNA"/>
</dbReference>
<accession>A0A0A9FPP7</accession>
<organism evidence="1">
    <name type="scientific">Arundo donax</name>
    <name type="common">Giant reed</name>
    <name type="synonym">Donax arundinaceus</name>
    <dbReference type="NCBI Taxonomy" id="35708"/>
    <lineage>
        <taxon>Eukaryota</taxon>
        <taxon>Viridiplantae</taxon>
        <taxon>Streptophyta</taxon>
        <taxon>Embryophyta</taxon>
        <taxon>Tracheophyta</taxon>
        <taxon>Spermatophyta</taxon>
        <taxon>Magnoliopsida</taxon>
        <taxon>Liliopsida</taxon>
        <taxon>Poales</taxon>
        <taxon>Poaceae</taxon>
        <taxon>PACMAD clade</taxon>
        <taxon>Arundinoideae</taxon>
        <taxon>Arundineae</taxon>
        <taxon>Arundo</taxon>
    </lineage>
</organism>
<reference evidence="1" key="2">
    <citation type="journal article" date="2015" name="Data Brief">
        <title>Shoot transcriptome of the giant reed, Arundo donax.</title>
        <authorList>
            <person name="Barrero R.A."/>
            <person name="Guerrero F.D."/>
            <person name="Moolhuijzen P."/>
            <person name="Goolsby J.A."/>
            <person name="Tidwell J."/>
            <person name="Bellgard S.E."/>
            <person name="Bellgard M.I."/>
        </authorList>
    </citation>
    <scope>NUCLEOTIDE SEQUENCE</scope>
    <source>
        <tissue evidence="1">Shoot tissue taken approximately 20 cm above the soil surface</tissue>
    </source>
</reference>